<protein>
    <submittedName>
        <fullName evidence="1">Uncharacterized protein</fullName>
    </submittedName>
</protein>
<dbReference type="AlphaFoldDB" id="A0A843XC49"/>
<dbReference type="Proteomes" id="UP000652761">
    <property type="component" value="Unassembled WGS sequence"/>
</dbReference>
<keyword evidence="2" id="KW-1185">Reference proteome</keyword>
<proteinExistence type="predicted"/>
<name>A0A843XC49_COLES</name>
<reference evidence="1" key="1">
    <citation type="submission" date="2017-07" db="EMBL/GenBank/DDBJ databases">
        <title>Taro Niue Genome Assembly and Annotation.</title>
        <authorList>
            <person name="Atibalentja N."/>
            <person name="Keating K."/>
            <person name="Fields C.J."/>
        </authorList>
    </citation>
    <scope>NUCLEOTIDE SEQUENCE</scope>
    <source>
        <strain evidence="1">Niue_2</strain>
        <tissue evidence="1">Leaf</tissue>
    </source>
</reference>
<sequence length="87" mass="9950">MFSRVRHIVNHTHENKMREEVHAISRELQWYNQLVGHVGIHGQRRFTEALEKRLQGAADAMGNKNGMVWAISCSPAAKNSSTRPQQD</sequence>
<accession>A0A843XC49</accession>
<gene>
    <name evidence="1" type="ORF">Taro_049860</name>
</gene>
<organism evidence="1 2">
    <name type="scientific">Colocasia esculenta</name>
    <name type="common">Wild taro</name>
    <name type="synonym">Arum esculentum</name>
    <dbReference type="NCBI Taxonomy" id="4460"/>
    <lineage>
        <taxon>Eukaryota</taxon>
        <taxon>Viridiplantae</taxon>
        <taxon>Streptophyta</taxon>
        <taxon>Embryophyta</taxon>
        <taxon>Tracheophyta</taxon>
        <taxon>Spermatophyta</taxon>
        <taxon>Magnoliopsida</taxon>
        <taxon>Liliopsida</taxon>
        <taxon>Araceae</taxon>
        <taxon>Aroideae</taxon>
        <taxon>Colocasieae</taxon>
        <taxon>Colocasia</taxon>
    </lineage>
</organism>
<feature type="non-terminal residue" evidence="1">
    <location>
        <position position="1"/>
    </location>
</feature>
<evidence type="ECO:0000313" key="2">
    <source>
        <dbReference type="Proteomes" id="UP000652761"/>
    </source>
</evidence>
<evidence type="ECO:0000313" key="1">
    <source>
        <dbReference type="EMBL" id="MQM16896.1"/>
    </source>
</evidence>
<dbReference type="EMBL" id="NMUH01007235">
    <property type="protein sequence ID" value="MQM16896.1"/>
    <property type="molecule type" value="Genomic_DNA"/>
</dbReference>
<comment type="caution">
    <text evidence="1">The sequence shown here is derived from an EMBL/GenBank/DDBJ whole genome shotgun (WGS) entry which is preliminary data.</text>
</comment>